<evidence type="ECO:0000256" key="1">
    <source>
        <dbReference type="SAM" id="Phobius"/>
    </source>
</evidence>
<evidence type="ECO:0000313" key="2">
    <source>
        <dbReference type="EMBL" id="MTV39724.1"/>
    </source>
</evidence>
<dbReference type="Pfam" id="PF07963">
    <property type="entry name" value="N_methyl"/>
    <property type="match status" value="1"/>
</dbReference>
<comment type="caution">
    <text evidence="2">The sequence shown here is derived from an EMBL/GenBank/DDBJ whole genome shotgun (WGS) entry which is preliminary data.</text>
</comment>
<protein>
    <submittedName>
        <fullName evidence="2">Prepilin-type N-terminal cleavage/methylation domain-containing protein</fullName>
    </submittedName>
</protein>
<dbReference type="Proteomes" id="UP000475582">
    <property type="component" value="Unassembled WGS sequence"/>
</dbReference>
<keyword evidence="1" id="KW-1133">Transmembrane helix</keyword>
<keyword evidence="1" id="KW-0812">Transmembrane</keyword>
<name>A0A6L6PL68_9BURK</name>
<dbReference type="AlphaFoldDB" id="A0A6L6PL68"/>
<proteinExistence type="predicted"/>
<evidence type="ECO:0000313" key="3">
    <source>
        <dbReference type="Proteomes" id="UP000475582"/>
    </source>
</evidence>
<dbReference type="NCBIfam" id="TIGR02532">
    <property type="entry name" value="IV_pilin_GFxxxE"/>
    <property type="match status" value="1"/>
</dbReference>
<dbReference type="OrthoDB" id="9788802at2"/>
<keyword evidence="3" id="KW-1185">Reference proteome</keyword>
<keyword evidence="1" id="KW-0472">Membrane</keyword>
<dbReference type="InterPro" id="IPR012902">
    <property type="entry name" value="N_methyl_site"/>
</dbReference>
<dbReference type="InterPro" id="IPR045584">
    <property type="entry name" value="Pilin-like"/>
</dbReference>
<feature type="transmembrane region" description="Helical" evidence="1">
    <location>
        <begin position="12"/>
        <end position="37"/>
    </location>
</feature>
<dbReference type="SUPFAM" id="SSF54523">
    <property type="entry name" value="Pili subunits"/>
    <property type="match status" value="1"/>
</dbReference>
<reference evidence="2 3" key="1">
    <citation type="submission" date="2019-11" db="EMBL/GenBank/DDBJ databases">
        <title>Type strains purchased from KCTC, JCM and DSMZ.</title>
        <authorList>
            <person name="Lu H."/>
        </authorList>
    </citation>
    <scope>NUCLEOTIDE SEQUENCE [LARGE SCALE GENOMIC DNA]</scope>
    <source>
        <strain evidence="2 3">KCTC 22382</strain>
    </source>
</reference>
<dbReference type="PROSITE" id="PS00409">
    <property type="entry name" value="PROKAR_NTER_METHYL"/>
    <property type="match status" value="1"/>
</dbReference>
<dbReference type="RefSeq" id="WP_155465526.1">
    <property type="nucleotide sequence ID" value="NZ_WNKY01000023.1"/>
</dbReference>
<gene>
    <name evidence="2" type="ORF">GM676_19350</name>
</gene>
<dbReference type="EMBL" id="WNKY01000023">
    <property type="protein sequence ID" value="MTV39724.1"/>
    <property type="molecule type" value="Genomic_DNA"/>
</dbReference>
<accession>A0A6L6PL68</accession>
<sequence length="296" mass="30932">MKTVRTYTLRQRGFTLVEAIIVMVLTGVLAGVMVLFIRQPVQNYVDAAARADLSDAADLALRRMARELRGALPNSIRTTFNNGVWFVQFIPTKAGGQYLAVEDNTTSGTPLSFTSVAANTFSVVGPLPIGTAAIVPNNDFIAIYNLGNSIVGADAYTGANVASITGVNNLTRVVTLGSNPFAVAAGGTPNASPDHRFSVITPPVTFRCEGNANGTGTLARITQSTFDAVQPQPAVGGNPLLATNVLECDFSATQSASLNNGLIGMTLSLARQRTGGAANGLETVTLVHQIHVDNTP</sequence>
<organism evidence="2 3">
    <name type="scientific">Duganella radicis</name>
    <dbReference type="NCBI Taxonomy" id="551988"/>
    <lineage>
        <taxon>Bacteria</taxon>
        <taxon>Pseudomonadati</taxon>
        <taxon>Pseudomonadota</taxon>
        <taxon>Betaproteobacteria</taxon>
        <taxon>Burkholderiales</taxon>
        <taxon>Oxalobacteraceae</taxon>
        <taxon>Telluria group</taxon>
        <taxon>Duganella</taxon>
    </lineage>
</organism>